<dbReference type="SMART" id="SM00184">
    <property type="entry name" value="RING"/>
    <property type="match status" value="1"/>
</dbReference>
<gene>
    <name evidence="8" type="ORF">KIL84_004707</name>
</gene>
<dbReference type="PANTHER" id="PTHR24103">
    <property type="entry name" value="E3 UBIQUITIN-PROTEIN LIGASE TRIM"/>
    <property type="match status" value="1"/>
</dbReference>
<evidence type="ECO:0000259" key="6">
    <source>
        <dbReference type="PROSITE" id="PS50119"/>
    </source>
</evidence>
<dbReference type="InterPro" id="IPR013083">
    <property type="entry name" value="Znf_RING/FYVE/PHD"/>
</dbReference>
<dbReference type="PROSITE" id="PS50119">
    <property type="entry name" value="ZF_BBOX"/>
    <property type="match status" value="1"/>
</dbReference>
<organism evidence="8 9">
    <name type="scientific">Mauremys mutica</name>
    <name type="common">yellowpond turtle</name>
    <dbReference type="NCBI Taxonomy" id="74926"/>
    <lineage>
        <taxon>Eukaryota</taxon>
        <taxon>Metazoa</taxon>
        <taxon>Chordata</taxon>
        <taxon>Craniata</taxon>
        <taxon>Vertebrata</taxon>
        <taxon>Euteleostomi</taxon>
        <taxon>Archelosauria</taxon>
        <taxon>Testudinata</taxon>
        <taxon>Testudines</taxon>
        <taxon>Cryptodira</taxon>
        <taxon>Durocryptodira</taxon>
        <taxon>Testudinoidea</taxon>
        <taxon>Geoemydidae</taxon>
        <taxon>Geoemydinae</taxon>
        <taxon>Mauremys</taxon>
    </lineage>
</organism>
<name>A0A9D3XQ70_9SAUR</name>
<keyword evidence="3" id="KW-0862">Zinc</keyword>
<comment type="caution">
    <text evidence="8">The sequence shown here is derived from an EMBL/GenBank/DDBJ whole genome shotgun (WGS) entry which is preliminary data.</text>
</comment>
<dbReference type="InterPro" id="IPR003877">
    <property type="entry name" value="SPRY_dom"/>
</dbReference>
<dbReference type="InterPro" id="IPR001870">
    <property type="entry name" value="B30.2/SPRY"/>
</dbReference>
<accession>A0A9D3XQ70</accession>
<evidence type="ECO:0000259" key="7">
    <source>
        <dbReference type="PROSITE" id="PS50188"/>
    </source>
</evidence>
<keyword evidence="2 4" id="KW-0863">Zinc-finger</keyword>
<dbReference type="Gene3D" id="3.30.40.10">
    <property type="entry name" value="Zinc/RING finger domain, C3HC4 (zinc finger)"/>
    <property type="match status" value="1"/>
</dbReference>
<evidence type="ECO:0000256" key="1">
    <source>
        <dbReference type="ARBA" id="ARBA00022723"/>
    </source>
</evidence>
<dbReference type="Proteomes" id="UP000827986">
    <property type="component" value="Unassembled WGS sequence"/>
</dbReference>
<evidence type="ECO:0008006" key="10">
    <source>
        <dbReference type="Google" id="ProtNLM"/>
    </source>
</evidence>
<proteinExistence type="predicted"/>
<dbReference type="Gene3D" id="3.30.160.60">
    <property type="entry name" value="Classic Zinc Finger"/>
    <property type="match status" value="1"/>
</dbReference>
<feature type="domain" description="RING-type" evidence="5">
    <location>
        <begin position="20"/>
        <end position="61"/>
    </location>
</feature>
<evidence type="ECO:0000259" key="5">
    <source>
        <dbReference type="PROSITE" id="PS50089"/>
    </source>
</evidence>
<dbReference type="SUPFAM" id="SSF57845">
    <property type="entry name" value="B-box zinc-binding domain"/>
    <property type="match status" value="1"/>
</dbReference>
<dbReference type="InterPro" id="IPR013320">
    <property type="entry name" value="ConA-like_dom_sf"/>
</dbReference>
<evidence type="ECO:0000256" key="2">
    <source>
        <dbReference type="ARBA" id="ARBA00022771"/>
    </source>
</evidence>
<protein>
    <recommendedName>
        <fullName evidence="10">Zinc finger protein RFP-like</fullName>
    </recommendedName>
</protein>
<dbReference type="SMART" id="SM00336">
    <property type="entry name" value="BBOX"/>
    <property type="match status" value="1"/>
</dbReference>
<evidence type="ECO:0000313" key="8">
    <source>
        <dbReference type="EMBL" id="KAH1183215.1"/>
    </source>
</evidence>
<dbReference type="EMBL" id="JAHDVG010000466">
    <property type="protein sequence ID" value="KAH1183215.1"/>
    <property type="molecule type" value="Genomic_DNA"/>
</dbReference>
<evidence type="ECO:0000256" key="4">
    <source>
        <dbReference type="PROSITE-ProRule" id="PRU00024"/>
    </source>
</evidence>
<dbReference type="Pfam" id="PF15227">
    <property type="entry name" value="zf-C3HC4_4"/>
    <property type="match status" value="1"/>
</dbReference>
<keyword evidence="9" id="KW-1185">Reference proteome</keyword>
<feature type="domain" description="B box-type" evidence="6">
    <location>
        <begin position="91"/>
        <end position="132"/>
    </location>
</feature>
<dbReference type="PROSITE" id="PS50089">
    <property type="entry name" value="ZF_RING_2"/>
    <property type="match status" value="1"/>
</dbReference>
<dbReference type="SUPFAM" id="SSF57850">
    <property type="entry name" value="RING/U-box"/>
    <property type="match status" value="1"/>
</dbReference>
<feature type="domain" description="B30.2/SPRY" evidence="7">
    <location>
        <begin position="283"/>
        <end position="476"/>
    </location>
</feature>
<dbReference type="InterPro" id="IPR001841">
    <property type="entry name" value="Znf_RING"/>
</dbReference>
<dbReference type="PROSITE" id="PS00518">
    <property type="entry name" value="ZF_RING_1"/>
    <property type="match status" value="1"/>
</dbReference>
<dbReference type="PROSITE" id="PS50188">
    <property type="entry name" value="B302_SPRY"/>
    <property type="match status" value="1"/>
</dbReference>
<evidence type="ECO:0000256" key="3">
    <source>
        <dbReference type="ARBA" id="ARBA00022833"/>
    </source>
</evidence>
<keyword evidence="1" id="KW-0479">Metal-binding</keyword>
<dbReference type="InterPro" id="IPR000315">
    <property type="entry name" value="Znf_B-box"/>
</dbReference>
<evidence type="ECO:0000313" key="9">
    <source>
        <dbReference type="Proteomes" id="UP000827986"/>
    </source>
</evidence>
<dbReference type="Gene3D" id="2.60.120.920">
    <property type="match status" value="2"/>
</dbReference>
<dbReference type="InterPro" id="IPR043136">
    <property type="entry name" value="B30.2/SPRY_sf"/>
</dbReference>
<dbReference type="CDD" id="cd16594">
    <property type="entry name" value="RING-HC_TRIM7-like_C-IV"/>
    <property type="match status" value="1"/>
</dbReference>
<sequence length="536" mass="61083">MASAAATSDLLKSLRDAVNCSVCRDIFKDPVTLHCGHNFCRSCITQRWEGLKRNFPCPQCRKRFRKGNIRPNPQLEEIAKQVSAPAVKGSEGEKLCEEHEKPLKLFCEEHKKLICDGCVISQYHGEHSVLPIEDAVKTYKNKIHLKLRYFKKERERMLKCISNGEKKACSFLTQTETARKEIPSYFVQKHHILKEEEQRWMERLDEMDKNTLSCKNECFGKISNKISYFEKLISDMEEKCQQPVIKFLQDFESTLSSLDKAMKQQEEMDGPVSIAPAMEGNFHRFSKQFKVFKESLGINKVDMTLRKRLQDDSLIISEDERSVTCEMGFNRIVPSSYVLGSEGFTSGQHYWEVEVWREKDGGGWAVGVARESVTHKTPSDLTPEEGIWCVWMSQNTIHPSYWGPHDQTSVITLTQDMNLIIDISEASLDETPTTTPAPVVSAMTPVLAPTTTLGPMDPAATPDPMTLDTTRGPKVPASLSETFIKIRVCLDYERGWVTFCKVDNMALPITYCTSFIERIFPVFWLCSKGKSLRLCP</sequence>
<dbReference type="SUPFAM" id="SSF49899">
    <property type="entry name" value="Concanavalin A-like lectins/glucanases"/>
    <property type="match status" value="2"/>
</dbReference>
<reference evidence="8" key="1">
    <citation type="submission" date="2021-09" db="EMBL/GenBank/DDBJ databases">
        <title>The genome of Mauremys mutica provides insights into the evolution of semi-aquatic lifestyle.</title>
        <authorList>
            <person name="Gong S."/>
            <person name="Gao Y."/>
        </authorList>
    </citation>
    <scope>NUCLEOTIDE SEQUENCE</scope>
    <source>
        <strain evidence="8">MM-2020</strain>
        <tissue evidence="8">Muscle</tissue>
    </source>
</reference>
<dbReference type="InterPro" id="IPR017907">
    <property type="entry name" value="Znf_RING_CS"/>
</dbReference>
<dbReference type="Pfam" id="PF00643">
    <property type="entry name" value="zf-B_box"/>
    <property type="match status" value="1"/>
</dbReference>
<dbReference type="Pfam" id="PF00622">
    <property type="entry name" value="SPRY"/>
    <property type="match status" value="1"/>
</dbReference>
<dbReference type="GO" id="GO:0008270">
    <property type="term" value="F:zinc ion binding"/>
    <property type="evidence" value="ECO:0007669"/>
    <property type="project" value="UniProtKB-KW"/>
</dbReference>
<dbReference type="AlphaFoldDB" id="A0A9D3XQ70"/>
<dbReference type="InterPro" id="IPR050143">
    <property type="entry name" value="TRIM/RBCC"/>
</dbReference>